<organism evidence="5 6">
    <name type="scientific">Acetohalobium arabaticum (strain ATCC 49924 / DSM 5501 / Z-7288)</name>
    <dbReference type="NCBI Taxonomy" id="574087"/>
    <lineage>
        <taxon>Bacteria</taxon>
        <taxon>Bacillati</taxon>
        <taxon>Bacillota</taxon>
        <taxon>Clostridia</taxon>
        <taxon>Halanaerobiales</taxon>
        <taxon>Halobacteroidaceae</taxon>
        <taxon>Acetohalobium</taxon>
    </lineage>
</organism>
<feature type="domain" description="Bacillithiol biosynthesis BshC N-terminal Rossmann-like" evidence="3">
    <location>
        <begin position="8"/>
        <end position="375"/>
    </location>
</feature>
<feature type="domain" description="Bacillithiol biosynthesis BshC C-terminal coiled-coil" evidence="4">
    <location>
        <begin position="378"/>
        <end position="531"/>
    </location>
</feature>
<dbReference type="Proteomes" id="UP000001661">
    <property type="component" value="Chromosome"/>
</dbReference>
<evidence type="ECO:0000256" key="1">
    <source>
        <dbReference type="ARBA" id="ARBA00022598"/>
    </source>
</evidence>
<sequence>MADNLAVNNSIYADYLSNFEQVADFYEYIPDKLEAYEVRSDYLRENYRQDRDELIDILYKYNQNLEARQEVIENIELLRRKETTAVVTGQQAGIFTGPLYTVYKAITAILLAEEKKKLLDDPVVPIFWVASEDHDFQEINHLTLVNTSNELDRIEFSDDYIATSIGDIDPQEKLFDLIDVLEEKTYNTEFKPEIMAELREAAHKATDLADWFSRVLLNLFGNYGLIIFDPMWPEVRELSSELYQQFITKQSKLQQRFKETNSKLQNQGYSLQIEKEETNSHLFVYQDGKRHSLLKIDGEFRTRNYQFRAEEDDILERIKDKPTDFSPNVVLRPILQNWLLPVIAYVGGPSEIAYHAQLKELYSLFGLEMPILYPRQSITIVEARLAEYMEKYGLTEEDIVQQRLTERLEEELEVRDKLDIPGVFKGVKEEFKEEYRNLIDKISKIDKNLEGLGKDNLERIIGQVEYLEDKTKQFHQKNNKILLRQFKKLRNNLLPQDKLQERVFNVMPYLIKYGTDFIDELVDYFDLSFEHRFYYLGGEENDS</sequence>
<dbReference type="PIRSF" id="PIRSF012535">
    <property type="entry name" value="UCP012535"/>
    <property type="match status" value="1"/>
</dbReference>
<evidence type="ECO:0000259" key="3">
    <source>
        <dbReference type="Pfam" id="PF10079"/>
    </source>
</evidence>
<reference evidence="5 6" key="1">
    <citation type="journal article" date="2010" name="Stand. Genomic Sci.">
        <title>Complete genome sequence of Acetohalobium arabaticum type strain (Z-7288).</title>
        <authorList>
            <person name="Sikorski J."/>
            <person name="Lapidus A."/>
            <person name="Chertkov O."/>
            <person name="Lucas S."/>
            <person name="Copeland A."/>
            <person name="Glavina Del Rio T."/>
            <person name="Nolan M."/>
            <person name="Tice H."/>
            <person name="Cheng J.F."/>
            <person name="Han C."/>
            <person name="Brambilla E."/>
            <person name="Pitluck S."/>
            <person name="Liolios K."/>
            <person name="Ivanova N."/>
            <person name="Mavromatis K."/>
            <person name="Mikhailova N."/>
            <person name="Pati A."/>
            <person name="Bruce D."/>
            <person name="Detter C."/>
            <person name="Tapia R."/>
            <person name="Goodwin L."/>
            <person name="Chen A."/>
            <person name="Palaniappan K."/>
            <person name="Land M."/>
            <person name="Hauser L."/>
            <person name="Chang Y.J."/>
            <person name="Jeffries C.D."/>
            <person name="Rohde M."/>
            <person name="Goker M."/>
            <person name="Spring S."/>
            <person name="Woyke T."/>
            <person name="Bristow J."/>
            <person name="Eisen J.A."/>
            <person name="Markowitz V."/>
            <person name="Hugenholtz P."/>
            <person name="Kyrpides N.C."/>
            <person name="Klenk H.P."/>
        </authorList>
    </citation>
    <scope>NUCLEOTIDE SEQUENCE [LARGE SCALE GENOMIC DNA]</scope>
    <source>
        <strain evidence="6">ATCC 49924 / DSM 5501 / Z-7288</strain>
    </source>
</reference>
<dbReference type="HAMAP" id="MF_01867">
    <property type="entry name" value="BshC"/>
    <property type="match status" value="1"/>
</dbReference>
<dbReference type="InterPro" id="IPR055399">
    <property type="entry name" value="CC_BshC"/>
</dbReference>
<dbReference type="STRING" id="574087.Acear_0300"/>
<dbReference type="EMBL" id="CP002105">
    <property type="protein sequence ID" value="ADL11849.1"/>
    <property type="molecule type" value="Genomic_DNA"/>
</dbReference>
<dbReference type="GO" id="GO:0016874">
    <property type="term" value="F:ligase activity"/>
    <property type="evidence" value="ECO:0007669"/>
    <property type="project" value="UniProtKB-UniRule"/>
</dbReference>
<proteinExistence type="inferred from homology"/>
<dbReference type="NCBIfam" id="TIGR03998">
    <property type="entry name" value="thiol_BshC"/>
    <property type="match status" value="1"/>
</dbReference>
<dbReference type="eggNOG" id="COG4365">
    <property type="taxonomic scope" value="Bacteria"/>
</dbReference>
<evidence type="ECO:0000313" key="5">
    <source>
        <dbReference type="EMBL" id="ADL11849.1"/>
    </source>
</evidence>
<dbReference type="HOGENOM" id="CLU_022249_1_0_9"/>
<comment type="similarity">
    <text evidence="2">Belongs to the BshC family.</text>
</comment>
<evidence type="ECO:0000313" key="6">
    <source>
        <dbReference type="Proteomes" id="UP000001661"/>
    </source>
</evidence>
<evidence type="ECO:0000256" key="2">
    <source>
        <dbReference type="HAMAP-Rule" id="MF_01867"/>
    </source>
</evidence>
<name>D9QU56_ACEAZ</name>
<keyword evidence="6" id="KW-1185">Reference proteome</keyword>
<evidence type="ECO:0000259" key="4">
    <source>
        <dbReference type="Pfam" id="PF24850"/>
    </source>
</evidence>
<dbReference type="Pfam" id="PF24850">
    <property type="entry name" value="CC_BshC"/>
    <property type="match status" value="1"/>
</dbReference>
<dbReference type="AlphaFoldDB" id="D9QU56"/>
<dbReference type="OrthoDB" id="9765151at2"/>
<protein>
    <recommendedName>
        <fullName evidence="2">Putative cysteine ligase BshC</fullName>
        <ecNumber evidence="2">6.-.-.-</ecNumber>
    </recommendedName>
</protein>
<dbReference type="InterPro" id="IPR055398">
    <property type="entry name" value="Rossmann-like_BshC"/>
</dbReference>
<dbReference type="KEGG" id="aar:Acear_0300"/>
<dbReference type="Pfam" id="PF10079">
    <property type="entry name" value="Rossmann-like_BshC"/>
    <property type="match status" value="1"/>
</dbReference>
<comment type="function">
    <text evidence="2">Involved in bacillithiol (BSH) biosynthesis. May catalyze the last step of the pathway, the addition of cysteine to glucosamine malate (GlcN-Mal) to generate BSH.</text>
</comment>
<keyword evidence="1 2" id="KW-0436">Ligase</keyword>
<accession>D9QU56</accession>
<gene>
    <name evidence="2" type="primary">bshC</name>
    <name evidence="5" type="ordered locus">Acear_0300</name>
</gene>
<dbReference type="EC" id="6.-.-.-" evidence="2"/>
<dbReference type="InterPro" id="IPR011199">
    <property type="entry name" value="Bacillithiol_biosynth_BshC"/>
</dbReference>
<dbReference type="RefSeq" id="WP_013277295.1">
    <property type="nucleotide sequence ID" value="NC_014378.1"/>
</dbReference>